<keyword evidence="11" id="KW-0449">Lipoprotein</keyword>
<evidence type="ECO:0000313" key="15">
    <source>
        <dbReference type="EMBL" id="VFS24396.1"/>
    </source>
</evidence>
<evidence type="ECO:0000256" key="4">
    <source>
        <dbReference type="ARBA" id="ARBA00022630"/>
    </source>
</evidence>
<dbReference type="EC" id="2.7.1.180" evidence="2"/>
<dbReference type="PANTHER" id="PTHR30040:SF2">
    <property type="entry name" value="FAD:PROTEIN FMN TRANSFERASE"/>
    <property type="match status" value="1"/>
</dbReference>
<comment type="cofactor">
    <cofactor evidence="1">
        <name>Mg(2+)</name>
        <dbReference type="ChEBI" id="CHEBI:18420"/>
    </cofactor>
</comment>
<dbReference type="EMBL" id="CAADHY010000005">
    <property type="protein sequence ID" value="VFR16338.1"/>
    <property type="molecule type" value="Genomic_DNA"/>
</dbReference>
<name>A0A484NS09_9ZZZZ</name>
<protein>
    <recommendedName>
        <fullName evidence="3">FAD:protein FMN transferase</fullName>
        <ecNumber evidence="2">2.7.1.180</ecNumber>
    </recommendedName>
    <alternativeName>
        <fullName evidence="9">Flavin transferase</fullName>
    </alternativeName>
</protein>
<dbReference type="Pfam" id="PF02424">
    <property type="entry name" value="ApbE"/>
    <property type="match status" value="1"/>
</dbReference>
<dbReference type="Gene3D" id="3.10.520.10">
    <property type="entry name" value="ApbE-like domains"/>
    <property type="match status" value="1"/>
</dbReference>
<keyword evidence="4" id="KW-0285">Flavoprotein</keyword>
<proteinExistence type="predicted"/>
<keyword evidence="6" id="KW-0479">Metal-binding</keyword>
<evidence type="ECO:0000256" key="2">
    <source>
        <dbReference type="ARBA" id="ARBA00011955"/>
    </source>
</evidence>
<evidence type="ECO:0000256" key="7">
    <source>
        <dbReference type="ARBA" id="ARBA00022827"/>
    </source>
</evidence>
<dbReference type="EMBL" id="CAADIK010000035">
    <property type="protein sequence ID" value="VFR74101.1"/>
    <property type="molecule type" value="Genomic_DNA"/>
</dbReference>
<accession>A0A484NS09</accession>
<evidence type="ECO:0000256" key="10">
    <source>
        <dbReference type="ARBA" id="ARBA00048540"/>
    </source>
</evidence>
<evidence type="ECO:0000256" key="6">
    <source>
        <dbReference type="ARBA" id="ARBA00022723"/>
    </source>
</evidence>
<dbReference type="EMBL" id="CAADIZ010000027">
    <property type="protein sequence ID" value="VFS24396.1"/>
    <property type="molecule type" value="Genomic_DNA"/>
</dbReference>
<evidence type="ECO:0000313" key="13">
    <source>
        <dbReference type="EMBL" id="VFR74101.1"/>
    </source>
</evidence>
<dbReference type="InterPro" id="IPR024932">
    <property type="entry name" value="ApbE"/>
</dbReference>
<dbReference type="GO" id="GO:0046872">
    <property type="term" value="F:metal ion binding"/>
    <property type="evidence" value="ECO:0007669"/>
    <property type="project" value="UniProtKB-KW"/>
</dbReference>
<evidence type="ECO:0000313" key="14">
    <source>
        <dbReference type="EMBL" id="VFR88783.1"/>
    </source>
</evidence>
<organism evidence="11">
    <name type="scientific">plant metagenome</name>
    <dbReference type="NCBI Taxonomy" id="1297885"/>
    <lineage>
        <taxon>unclassified sequences</taxon>
        <taxon>metagenomes</taxon>
        <taxon>organismal metagenomes</taxon>
    </lineage>
</organism>
<evidence type="ECO:0000313" key="11">
    <source>
        <dbReference type="EMBL" id="VFR16338.1"/>
    </source>
</evidence>
<dbReference type="InterPro" id="IPR003374">
    <property type="entry name" value="ApbE-like_sf"/>
</dbReference>
<evidence type="ECO:0000256" key="3">
    <source>
        <dbReference type="ARBA" id="ARBA00016337"/>
    </source>
</evidence>
<keyword evidence="5" id="KW-0808">Transferase</keyword>
<sequence>MHPLPPLSRSLASPLRRKLVMALPLLAVGAATSRTHASPVVSGGSRALMGTRVDILIVAGSTNAATARVASEAAWRMMEKLAGDMSRHAPTSLLSRIGVQAGISPVMVSTELMQVLQAAVALSHETGGAFDATIGALSDWRFDGASARLPAPERILAQRARVDSRALHLDLLARTAYLDAPGMALDLGGIAKLPILEAGMRVLHEHGVTDALINGGGDVITSGTRQGEPWRIGLRDPRAPSRLLGTIALAGNGVVASSGDYERGFWHEGRRMHHVLDPATGYPTQGVRGVALIAASVADVNGLGVATMVKGMAPAREMLALRPAVHAVAVGEHGMWQTPALAGLGDTRRQVGFSRRGEALLPI</sequence>
<dbReference type="PANTHER" id="PTHR30040">
    <property type="entry name" value="THIAMINE BIOSYNTHESIS LIPOPROTEIN APBE"/>
    <property type="match status" value="1"/>
</dbReference>
<evidence type="ECO:0000256" key="1">
    <source>
        <dbReference type="ARBA" id="ARBA00001946"/>
    </source>
</evidence>
<dbReference type="EMBL" id="CAADIP010000023">
    <property type="protein sequence ID" value="VFR88783.1"/>
    <property type="molecule type" value="Genomic_DNA"/>
</dbReference>
<evidence type="ECO:0000256" key="9">
    <source>
        <dbReference type="ARBA" id="ARBA00031306"/>
    </source>
</evidence>
<dbReference type="AlphaFoldDB" id="A0A484NS09"/>
<dbReference type="PIRSF" id="PIRSF006268">
    <property type="entry name" value="ApbE"/>
    <property type="match status" value="1"/>
</dbReference>
<comment type="catalytic activity">
    <reaction evidence="10">
        <text>L-threonyl-[protein] + FAD = FMN-L-threonyl-[protein] + AMP + H(+)</text>
        <dbReference type="Rhea" id="RHEA:36847"/>
        <dbReference type="Rhea" id="RHEA-COMP:11060"/>
        <dbReference type="Rhea" id="RHEA-COMP:11061"/>
        <dbReference type="ChEBI" id="CHEBI:15378"/>
        <dbReference type="ChEBI" id="CHEBI:30013"/>
        <dbReference type="ChEBI" id="CHEBI:57692"/>
        <dbReference type="ChEBI" id="CHEBI:74257"/>
        <dbReference type="ChEBI" id="CHEBI:456215"/>
        <dbReference type="EC" id="2.7.1.180"/>
    </reaction>
</comment>
<evidence type="ECO:0000256" key="5">
    <source>
        <dbReference type="ARBA" id="ARBA00022679"/>
    </source>
</evidence>
<evidence type="ECO:0000313" key="12">
    <source>
        <dbReference type="EMBL" id="VFR54901.1"/>
    </source>
</evidence>
<dbReference type="GO" id="GO:0016740">
    <property type="term" value="F:transferase activity"/>
    <property type="evidence" value="ECO:0007669"/>
    <property type="project" value="UniProtKB-KW"/>
</dbReference>
<dbReference type="EMBL" id="CAADII010000037">
    <property type="protein sequence ID" value="VFR54901.1"/>
    <property type="molecule type" value="Genomic_DNA"/>
</dbReference>
<evidence type="ECO:0000256" key="8">
    <source>
        <dbReference type="ARBA" id="ARBA00022842"/>
    </source>
</evidence>
<dbReference type="SUPFAM" id="SSF143631">
    <property type="entry name" value="ApbE-like"/>
    <property type="match status" value="1"/>
</dbReference>
<reference evidence="11" key="1">
    <citation type="submission" date="2019-03" db="EMBL/GenBank/DDBJ databases">
        <authorList>
            <person name="Danneels B."/>
        </authorList>
    </citation>
    <scope>NUCLEOTIDE SEQUENCE</scope>
</reference>
<gene>
    <name evidence="11" type="ORF">AMP9_1185</name>
    <name evidence="12" type="ORF">BRI6_1220</name>
    <name evidence="13" type="ORF">BRI9_1274</name>
    <name evidence="14" type="ORF">IVO3_1271</name>
    <name evidence="15" type="ORF">RAN7_1210</name>
</gene>
<keyword evidence="8" id="KW-0460">Magnesium</keyword>
<keyword evidence="7" id="KW-0274">FAD</keyword>